<accession>A0A0F9RNC8</accession>
<dbReference type="InterPro" id="IPR029787">
    <property type="entry name" value="Nucleotide_cyclase"/>
</dbReference>
<gene>
    <name evidence="3" type="ORF">LCGC14_0952340</name>
</gene>
<evidence type="ECO:0000256" key="1">
    <source>
        <dbReference type="SAM" id="Phobius"/>
    </source>
</evidence>
<dbReference type="NCBIfam" id="TIGR00254">
    <property type="entry name" value="GGDEF"/>
    <property type="match status" value="1"/>
</dbReference>
<feature type="transmembrane region" description="Helical" evidence="1">
    <location>
        <begin position="12"/>
        <end position="36"/>
    </location>
</feature>
<dbReference type="InterPro" id="IPR043128">
    <property type="entry name" value="Rev_trsase/Diguanyl_cyclase"/>
</dbReference>
<dbReference type="Pfam" id="PF05228">
    <property type="entry name" value="CHASE4"/>
    <property type="match status" value="1"/>
</dbReference>
<sequence>MSNHQINTILRYMRASMYSLFILLFFLGSYFSYLMVQSFHHLNDNAISSSRNLSNSVFFNERESLGKVVYDYSFWNDAAEAISGVDEESYYEDNFYGDYLFNTFNVSQVIIYERDGTLKESINNGLRENISSSIDDTLTFKQMFERAVQTNYESPQPVTSYISINGQIHVIAASVIVPDKQTDTLNIGELYGVLMMTRKLDKVLLTKWEKQFHLHSLTIQPANTPLKKNYIAKDIKDSSGEVIAMASWLPDQPGQHYISEVLPITSVIVLCVIIILIVFCVFMNKCIRHTMLAATELEQNRDELQQLAHYDSVTNLPNRLLGMDRLEQALLASSRHGTYTAVLFIDIDGFKEVNDTYGHDVGDQLLYEIAERLVSSVRGGEDTVFRLGGDEFIVTLTHLQSKADAIHLTETILTLIRQDLLIRDATIVISASIGIVTSQGDRLDAKQMMKLADIAMYKAKLAGKNQFVMADEERPL</sequence>
<dbReference type="PROSITE" id="PS50887">
    <property type="entry name" value="GGDEF"/>
    <property type="match status" value="1"/>
</dbReference>
<dbReference type="EMBL" id="LAZR01003396">
    <property type="protein sequence ID" value="KKN18773.1"/>
    <property type="molecule type" value="Genomic_DNA"/>
</dbReference>
<feature type="domain" description="GGDEF" evidence="2">
    <location>
        <begin position="338"/>
        <end position="472"/>
    </location>
</feature>
<dbReference type="Pfam" id="PF00990">
    <property type="entry name" value="GGDEF"/>
    <property type="match status" value="1"/>
</dbReference>
<dbReference type="PANTHER" id="PTHR46663">
    <property type="entry name" value="DIGUANYLATE CYCLASE DGCT-RELATED"/>
    <property type="match status" value="1"/>
</dbReference>
<organism evidence="3">
    <name type="scientific">marine sediment metagenome</name>
    <dbReference type="NCBI Taxonomy" id="412755"/>
    <lineage>
        <taxon>unclassified sequences</taxon>
        <taxon>metagenomes</taxon>
        <taxon>ecological metagenomes</taxon>
    </lineage>
</organism>
<dbReference type="SUPFAM" id="SSF55073">
    <property type="entry name" value="Nucleotide cyclase"/>
    <property type="match status" value="1"/>
</dbReference>
<keyword evidence="1" id="KW-0472">Membrane</keyword>
<name>A0A0F9RNC8_9ZZZZ</name>
<proteinExistence type="predicted"/>
<dbReference type="PANTHER" id="PTHR46663:SF2">
    <property type="entry name" value="GGDEF DOMAIN-CONTAINING PROTEIN"/>
    <property type="match status" value="1"/>
</dbReference>
<reference evidence="3" key="1">
    <citation type="journal article" date="2015" name="Nature">
        <title>Complex archaea that bridge the gap between prokaryotes and eukaryotes.</title>
        <authorList>
            <person name="Spang A."/>
            <person name="Saw J.H."/>
            <person name="Jorgensen S.L."/>
            <person name="Zaremba-Niedzwiedzka K."/>
            <person name="Martijn J."/>
            <person name="Lind A.E."/>
            <person name="van Eijk R."/>
            <person name="Schleper C."/>
            <person name="Guy L."/>
            <person name="Ettema T.J."/>
        </authorList>
    </citation>
    <scope>NUCLEOTIDE SEQUENCE</scope>
</reference>
<dbReference type="AlphaFoldDB" id="A0A0F9RNC8"/>
<dbReference type="InterPro" id="IPR007892">
    <property type="entry name" value="CHASE4"/>
</dbReference>
<dbReference type="InterPro" id="IPR052163">
    <property type="entry name" value="DGC-Regulatory_Protein"/>
</dbReference>
<protein>
    <recommendedName>
        <fullName evidence="2">GGDEF domain-containing protein</fullName>
    </recommendedName>
</protein>
<evidence type="ECO:0000259" key="2">
    <source>
        <dbReference type="PROSITE" id="PS50887"/>
    </source>
</evidence>
<comment type="caution">
    <text evidence="3">The sequence shown here is derived from an EMBL/GenBank/DDBJ whole genome shotgun (WGS) entry which is preliminary data.</text>
</comment>
<dbReference type="Gene3D" id="3.30.70.270">
    <property type="match status" value="1"/>
</dbReference>
<keyword evidence="1" id="KW-1133">Transmembrane helix</keyword>
<dbReference type="SMART" id="SM00267">
    <property type="entry name" value="GGDEF"/>
    <property type="match status" value="1"/>
</dbReference>
<dbReference type="InterPro" id="IPR000160">
    <property type="entry name" value="GGDEF_dom"/>
</dbReference>
<evidence type="ECO:0000313" key="3">
    <source>
        <dbReference type="EMBL" id="KKN18773.1"/>
    </source>
</evidence>
<dbReference type="CDD" id="cd01949">
    <property type="entry name" value="GGDEF"/>
    <property type="match status" value="1"/>
</dbReference>
<feature type="transmembrane region" description="Helical" evidence="1">
    <location>
        <begin position="261"/>
        <end position="282"/>
    </location>
</feature>
<keyword evidence="1" id="KW-0812">Transmembrane</keyword>